<organism evidence="1 2">
    <name type="scientific">Lindgomyces ingoldianus</name>
    <dbReference type="NCBI Taxonomy" id="673940"/>
    <lineage>
        <taxon>Eukaryota</taxon>
        <taxon>Fungi</taxon>
        <taxon>Dikarya</taxon>
        <taxon>Ascomycota</taxon>
        <taxon>Pezizomycotina</taxon>
        <taxon>Dothideomycetes</taxon>
        <taxon>Pleosporomycetidae</taxon>
        <taxon>Pleosporales</taxon>
        <taxon>Lindgomycetaceae</taxon>
        <taxon>Lindgomyces</taxon>
    </lineage>
</organism>
<evidence type="ECO:0000313" key="1">
    <source>
        <dbReference type="EMBL" id="KAF2467453.1"/>
    </source>
</evidence>
<reference evidence="1" key="1">
    <citation type="journal article" date="2020" name="Stud. Mycol.">
        <title>101 Dothideomycetes genomes: a test case for predicting lifestyles and emergence of pathogens.</title>
        <authorList>
            <person name="Haridas S."/>
            <person name="Albert R."/>
            <person name="Binder M."/>
            <person name="Bloem J."/>
            <person name="Labutti K."/>
            <person name="Salamov A."/>
            <person name="Andreopoulos B."/>
            <person name="Baker S."/>
            <person name="Barry K."/>
            <person name="Bills G."/>
            <person name="Bluhm B."/>
            <person name="Cannon C."/>
            <person name="Castanera R."/>
            <person name="Culley D."/>
            <person name="Daum C."/>
            <person name="Ezra D."/>
            <person name="Gonzalez J."/>
            <person name="Henrissat B."/>
            <person name="Kuo A."/>
            <person name="Liang C."/>
            <person name="Lipzen A."/>
            <person name="Lutzoni F."/>
            <person name="Magnuson J."/>
            <person name="Mondo S."/>
            <person name="Nolan M."/>
            <person name="Ohm R."/>
            <person name="Pangilinan J."/>
            <person name="Park H.-J."/>
            <person name="Ramirez L."/>
            <person name="Alfaro M."/>
            <person name="Sun H."/>
            <person name="Tritt A."/>
            <person name="Yoshinaga Y."/>
            <person name="Zwiers L.-H."/>
            <person name="Turgeon B."/>
            <person name="Goodwin S."/>
            <person name="Spatafora J."/>
            <person name="Crous P."/>
            <person name="Grigoriev I."/>
        </authorList>
    </citation>
    <scope>NUCLEOTIDE SEQUENCE</scope>
    <source>
        <strain evidence="1">ATCC 200398</strain>
    </source>
</reference>
<proteinExistence type="predicted"/>
<dbReference type="EMBL" id="MU003520">
    <property type="protein sequence ID" value="KAF2467453.1"/>
    <property type="molecule type" value="Genomic_DNA"/>
</dbReference>
<sequence>MDPLSISASCCALVGSIGTVSLTVNNFVRRVRDARSDLDAVSRELGSLKTVLELLGDDVEQYGENHMATTLEKQVLDILKNCDIVIHSIGRELKKHGDGKKFTKGVRWSVNGRGDMLKLRSNLEAHRAALDLALEIMVLSITRDIKTDTREIKGDTTVIKGDISQILGELKILHEKFDLAKNAVPWVAIPSTSPEDFLQPSLQAEDGETAYNGASQMQDSRLLAPAEMVKNLSLGESSGNDSYQPTLHSRQIPKEQEFRLQNIPTSLSAQTPILGQRSQTESARPTTSLRSTYAMSAVPQIPPGVPSGLNIAGTGGDINIGNSKQSLSGNFYGGIHVSQGPNQSNPFAAYLPQANMGLNERALLKAAGKADFDEVLRLIRAGANLDAINEEGQSALTMAISRQHMNVVKLLINNGATMDRSGYLVAKPLHVAVGTGNMELVKCILDNGADIDETTAIGPVLIVAVMAGQKNLVSLLLSRNADPDVTGSTTSHSALFWAVLKVNNDLVPMLLKYGARDNCLDPQLKPLMRLLNPHCQALLRDWTTKPYNEHARILRHASSDQVQKQAAIFWGLSCASKHGHKEVYSAWIELAEEFAIPLL</sequence>
<dbReference type="Proteomes" id="UP000799755">
    <property type="component" value="Unassembled WGS sequence"/>
</dbReference>
<evidence type="ECO:0000313" key="2">
    <source>
        <dbReference type="Proteomes" id="UP000799755"/>
    </source>
</evidence>
<comment type="caution">
    <text evidence="1">The sequence shown here is derived from an EMBL/GenBank/DDBJ whole genome shotgun (WGS) entry which is preliminary data.</text>
</comment>
<accession>A0ACB6QLJ2</accession>
<gene>
    <name evidence="1" type="ORF">BDR25DRAFT_374732</name>
</gene>
<keyword evidence="2" id="KW-1185">Reference proteome</keyword>
<name>A0ACB6QLJ2_9PLEO</name>
<protein>
    <submittedName>
        <fullName evidence="1">Uncharacterized protein</fullName>
    </submittedName>
</protein>